<dbReference type="AlphaFoldDB" id="A0A1Z1W578"/>
<evidence type="ECO:0000256" key="1">
    <source>
        <dbReference type="SAM" id="MobiDB-lite"/>
    </source>
</evidence>
<dbReference type="RefSeq" id="WP_087882935.1">
    <property type="nucleotide sequence ID" value="NZ_CP021748.1"/>
</dbReference>
<feature type="compositionally biased region" description="Basic and acidic residues" evidence="1">
    <location>
        <begin position="105"/>
        <end position="141"/>
    </location>
</feature>
<keyword evidence="3" id="KW-1185">Reference proteome</keyword>
<protein>
    <submittedName>
        <fullName evidence="2">Uncharacterized protein</fullName>
    </submittedName>
</protein>
<feature type="compositionally biased region" description="Pro residues" evidence="1">
    <location>
        <begin position="77"/>
        <end position="90"/>
    </location>
</feature>
<sequence length="245" mass="26362">MNTERGPMDETPISLPPGTVIGYVAGRPVFNIAGGSDDGAVEVESGDVPEDAEGDADQGDAADGGDEEAGRDEAPKPKPPAGKNPDPFTPPSEAEWRKTQAALKKANEDGKRHRLRNKELEEAARANETDHEKSLREAREQGEARFRAPLVKAAARVALREAGLSGATDRGLRLVDLDALTVDDDGEVVGLEGEIARVKDEYPEFFQADKPRPKVRPTAADRKPAEEKPKSSAEQHAMRVLGRMG</sequence>
<feature type="region of interest" description="Disordered" evidence="1">
    <location>
        <begin position="30"/>
        <end position="141"/>
    </location>
</feature>
<reference evidence="2 3" key="1">
    <citation type="submission" date="2017-05" db="EMBL/GenBank/DDBJ databases">
        <title>Streptomyces alboflavus Genome sequencing and assembly.</title>
        <authorList>
            <person name="Wang Y."/>
            <person name="Du B."/>
            <person name="Ding Y."/>
            <person name="Liu H."/>
            <person name="Hou Q."/>
            <person name="Liu K."/>
            <person name="Wang C."/>
            <person name="Yao L."/>
        </authorList>
    </citation>
    <scope>NUCLEOTIDE SEQUENCE [LARGE SCALE GENOMIC DNA]</scope>
    <source>
        <strain evidence="2 3">MDJK44</strain>
    </source>
</reference>
<dbReference type="OrthoDB" id="4331496at2"/>
<accession>A0A1Z1W578</accession>
<feature type="compositionally biased region" description="Acidic residues" evidence="1">
    <location>
        <begin position="39"/>
        <end position="70"/>
    </location>
</feature>
<gene>
    <name evidence="2" type="ORF">SMD44_00927</name>
</gene>
<feature type="region of interest" description="Disordered" evidence="1">
    <location>
        <begin position="207"/>
        <end position="245"/>
    </location>
</feature>
<name>A0A1Z1W578_9ACTN</name>
<evidence type="ECO:0000313" key="2">
    <source>
        <dbReference type="EMBL" id="ARX81529.1"/>
    </source>
</evidence>
<dbReference type="InterPro" id="IPR009636">
    <property type="entry name" value="SCAF"/>
</dbReference>
<dbReference type="Pfam" id="PF06810">
    <property type="entry name" value="Phage_scaffold"/>
    <property type="match status" value="1"/>
</dbReference>
<evidence type="ECO:0000313" key="3">
    <source>
        <dbReference type="Proteomes" id="UP000195880"/>
    </source>
</evidence>
<dbReference type="KEGG" id="salf:SMD44_00927"/>
<dbReference type="Proteomes" id="UP000195880">
    <property type="component" value="Chromosome"/>
</dbReference>
<organism evidence="2 3">
    <name type="scientific">Streptomyces alboflavus</name>
    <dbReference type="NCBI Taxonomy" id="67267"/>
    <lineage>
        <taxon>Bacteria</taxon>
        <taxon>Bacillati</taxon>
        <taxon>Actinomycetota</taxon>
        <taxon>Actinomycetes</taxon>
        <taxon>Kitasatosporales</taxon>
        <taxon>Streptomycetaceae</taxon>
        <taxon>Streptomyces</taxon>
    </lineage>
</organism>
<proteinExistence type="predicted"/>
<dbReference type="EMBL" id="CP021748">
    <property type="protein sequence ID" value="ARX81529.1"/>
    <property type="molecule type" value="Genomic_DNA"/>
</dbReference>
<feature type="compositionally biased region" description="Basic and acidic residues" evidence="1">
    <location>
        <begin position="219"/>
        <end position="237"/>
    </location>
</feature>